<keyword evidence="2" id="KW-1185">Reference proteome</keyword>
<dbReference type="AlphaFoldDB" id="G2WV93"/>
<dbReference type="RefSeq" id="XP_009656558.1">
    <property type="nucleotide sequence ID" value="XM_009658263.1"/>
</dbReference>
<gene>
    <name evidence="1" type="ORF">VDAG_02234</name>
</gene>
<dbReference type="EMBL" id="DS572697">
    <property type="protein sequence ID" value="EGY20218.1"/>
    <property type="molecule type" value="Genomic_DNA"/>
</dbReference>
<dbReference type="KEGG" id="vda:VDAG_02234"/>
<protein>
    <submittedName>
        <fullName evidence="1">Uncharacterized protein</fullName>
    </submittedName>
</protein>
<dbReference type="Proteomes" id="UP000001611">
    <property type="component" value="Chromosome 7"/>
</dbReference>
<evidence type="ECO:0000313" key="1">
    <source>
        <dbReference type="EMBL" id="EGY20218.1"/>
    </source>
</evidence>
<accession>G2WV93</accession>
<dbReference type="HOGENOM" id="CLU_1120833_0_0_1"/>
<proteinExistence type="predicted"/>
<dbReference type="GeneID" id="20703697"/>
<organism evidence="1 2">
    <name type="scientific">Verticillium dahliae (strain VdLs.17 / ATCC MYA-4575 / FGSC 10137)</name>
    <name type="common">Verticillium wilt</name>
    <dbReference type="NCBI Taxonomy" id="498257"/>
    <lineage>
        <taxon>Eukaryota</taxon>
        <taxon>Fungi</taxon>
        <taxon>Dikarya</taxon>
        <taxon>Ascomycota</taxon>
        <taxon>Pezizomycotina</taxon>
        <taxon>Sordariomycetes</taxon>
        <taxon>Hypocreomycetidae</taxon>
        <taxon>Glomerellales</taxon>
        <taxon>Plectosphaerellaceae</taxon>
        <taxon>Verticillium</taxon>
    </lineage>
</organism>
<reference evidence="1 2" key="1">
    <citation type="submission" date="2008-03" db="EMBL/GenBank/DDBJ databases">
        <title>The Genome Sequence of Verticillium dahliae VdLs.17.</title>
        <authorList>
            <consortium name="The Broad Institute Genome Sequencing Platform"/>
            <person name="Ma L.-J.J."/>
            <person name="Klosterman S.J."/>
            <person name="Subbarao K."/>
            <person name="Dobinson K."/>
            <person name="Veronese P."/>
            <person name="Kang S."/>
            <person name="Gold S.E."/>
            <person name="Young S."/>
            <person name="Jaffe D."/>
            <person name="Gnerre S."/>
            <person name="Berlin A."/>
            <person name="Heiman D."/>
            <person name="Hepburn T."/>
            <person name="Sykes S."/>
            <person name="Alvarado L."/>
            <person name="Kodira C.D."/>
            <person name="Lander E."/>
            <person name="Galagan J."/>
            <person name="Nusbaum C."/>
            <person name="Birren B."/>
        </authorList>
    </citation>
    <scope>NUCLEOTIDE SEQUENCE [LARGE SCALE GENOMIC DNA]</scope>
    <source>
        <strain evidence="2">VdLs.17 / ATCC MYA-4575 / FGSC 10137</strain>
    </source>
</reference>
<sequence>MALSEPRAHCASSITWTARSRETARLRASSAAKPLLARAASLLRRVESLRPLLDVSRREEPPQPAGRVPRKLQSRTIRAALDIGRRKGFCGGDVGEDAGPDFGQIISVMADGGSAMLRLATRLSCVLRTLGNSITDLLRLVSTGQENGTAARSAPTGARAGSIVTVDFCTALLAASWTAKLLGHDAMMAMHYWSIGMDRVCRNAEACRTGHGLEGWGAFFDGIGDGVYGGQDSFGYASCFWGSMLGLR</sequence>
<evidence type="ECO:0000313" key="2">
    <source>
        <dbReference type="Proteomes" id="UP000001611"/>
    </source>
</evidence>
<name>G2WV93_VERDV</name>
<dbReference type="InParanoid" id="G2WV93"/>
<dbReference type="OrthoDB" id="10589918at2759"/>